<organism evidence="1 2">
    <name type="scientific">Azospirillum lipoferum</name>
    <dbReference type="NCBI Taxonomy" id="193"/>
    <lineage>
        <taxon>Bacteria</taxon>
        <taxon>Pseudomonadati</taxon>
        <taxon>Pseudomonadota</taxon>
        <taxon>Alphaproteobacteria</taxon>
        <taxon>Rhodospirillales</taxon>
        <taxon>Azospirillaceae</taxon>
        <taxon>Azospirillum</taxon>
    </lineage>
</organism>
<reference evidence="1 2" key="1">
    <citation type="submission" date="2019-08" db="EMBL/GenBank/DDBJ databases">
        <authorList>
            <person name="Grouzdev D."/>
            <person name="Tikhonova E."/>
            <person name="Kravchenko I."/>
        </authorList>
    </citation>
    <scope>NUCLEOTIDE SEQUENCE [LARGE SCALE GENOMIC DNA]</scope>
    <source>
        <strain evidence="1 2">59b</strain>
    </source>
</reference>
<sequence>MSDSTALDLLKSLATDHGFRSQLQSLDAHGKRALLQRCGFGTLTASDMRTAAASVFGTQAAAARPAASGIVPTVGVVTTVAASASAIETAEGRALAPMHVAASASLIETVDGRALAPMHVAASASAIETVDGRALAFVHVAGSASAIETVDGRVMASLTANSAHGFTSARQKAA</sequence>
<protein>
    <submittedName>
        <fullName evidence="1">Uncharacterized protein</fullName>
    </submittedName>
</protein>
<dbReference type="EMBL" id="VTTN01000001">
    <property type="protein sequence ID" value="KAA0598184.1"/>
    <property type="molecule type" value="Genomic_DNA"/>
</dbReference>
<comment type="caution">
    <text evidence="1">The sequence shown here is derived from an EMBL/GenBank/DDBJ whole genome shotgun (WGS) entry which is preliminary data.</text>
</comment>
<dbReference type="RefSeq" id="WP_149229784.1">
    <property type="nucleotide sequence ID" value="NZ_JALJXJ010000014.1"/>
</dbReference>
<proteinExistence type="predicted"/>
<accession>A0A5A9GX87</accession>
<keyword evidence="2" id="KW-1185">Reference proteome</keyword>
<evidence type="ECO:0000313" key="2">
    <source>
        <dbReference type="Proteomes" id="UP000324927"/>
    </source>
</evidence>
<name>A0A5A9GX87_AZOLI</name>
<gene>
    <name evidence="1" type="ORF">FZ942_03595</name>
</gene>
<dbReference type="OrthoDB" id="7306192at2"/>
<evidence type="ECO:0000313" key="1">
    <source>
        <dbReference type="EMBL" id="KAA0598184.1"/>
    </source>
</evidence>
<dbReference type="Proteomes" id="UP000324927">
    <property type="component" value="Unassembled WGS sequence"/>
</dbReference>
<dbReference type="AlphaFoldDB" id="A0A5A9GX87"/>